<dbReference type="InterPro" id="IPR036249">
    <property type="entry name" value="Thioredoxin-like_sf"/>
</dbReference>
<gene>
    <name evidence="25" type="ORF">OFUS_LOCUS25008</name>
</gene>
<dbReference type="Pfam" id="PF14497">
    <property type="entry name" value="GST_C_3"/>
    <property type="match status" value="1"/>
</dbReference>
<evidence type="ECO:0000256" key="12">
    <source>
        <dbReference type="ARBA" id="ARBA00022840"/>
    </source>
</evidence>
<feature type="region of interest" description="Disordered" evidence="21">
    <location>
        <begin position="369"/>
        <end position="399"/>
    </location>
</feature>
<comment type="catalytic activity">
    <reaction evidence="19">
        <text>ATP + H2O = ADP + phosphate + H(+)</text>
        <dbReference type="Rhea" id="RHEA:13065"/>
        <dbReference type="ChEBI" id="CHEBI:15377"/>
        <dbReference type="ChEBI" id="CHEBI:15378"/>
        <dbReference type="ChEBI" id="CHEBI:30616"/>
        <dbReference type="ChEBI" id="CHEBI:43474"/>
        <dbReference type="ChEBI" id="CHEBI:456216"/>
        <dbReference type="EC" id="5.6.2.3"/>
    </reaction>
</comment>
<dbReference type="SFLD" id="SFLDS00019">
    <property type="entry name" value="Glutathione_Transferase_(cytos"/>
    <property type="match status" value="1"/>
</dbReference>
<evidence type="ECO:0000313" key="26">
    <source>
        <dbReference type="Proteomes" id="UP000749559"/>
    </source>
</evidence>
<feature type="compositionally biased region" description="Basic residues" evidence="21">
    <location>
        <begin position="1444"/>
        <end position="1453"/>
    </location>
</feature>
<keyword evidence="26" id="KW-1185">Reference proteome</keyword>
<protein>
    <recommendedName>
        <fullName evidence="18">DNA 5'-3' helicase</fullName>
        <ecNumber evidence="18">5.6.2.3</ecNumber>
    </recommendedName>
    <alternativeName>
        <fullName evidence="20">DNA 5'-3' helicase FANCJ</fullName>
    </alternativeName>
</protein>
<feature type="domain" description="GST C-terminal" evidence="23">
    <location>
        <begin position="81"/>
        <end position="227"/>
    </location>
</feature>
<comment type="cofactor">
    <cofactor evidence="1">
        <name>[4Fe-4S] cluster</name>
        <dbReference type="ChEBI" id="CHEBI:49883"/>
    </cofactor>
</comment>
<evidence type="ECO:0000256" key="6">
    <source>
        <dbReference type="ARBA" id="ARBA00022613"/>
    </source>
</evidence>
<feature type="region of interest" description="Disordered" evidence="21">
    <location>
        <begin position="1260"/>
        <end position="1287"/>
    </location>
</feature>
<keyword evidence="11" id="KW-0347">Helicase</keyword>
<evidence type="ECO:0000256" key="17">
    <source>
        <dbReference type="ARBA" id="ARBA00023242"/>
    </source>
</evidence>
<feature type="compositionally biased region" description="Polar residues" evidence="21">
    <location>
        <begin position="389"/>
        <end position="399"/>
    </location>
</feature>
<dbReference type="NCBIfam" id="TIGR00604">
    <property type="entry name" value="rad3"/>
    <property type="match status" value="1"/>
</dbReference>
<dbReference type="PROSITE" id="PS50405">
    <property type="entry name" value="GST_CTER"/>
    <property type="match status" value="1"/>
</dbReference>
<keyword evidence="7" id="KW-0479">Metal-binding</keyword>
<dbReference type="Pfam" id="PF02798">
    <property type="entry name" value="GST_N"/>
    <property type="match status" value="1"/>
</dbReference>
<name>A0A8S4Q5H8_OWEFU</name>
<dbReference type="PROSITE" id="PS51193">
    <property type="entry name" value="HELICASE_ATP_BIND_2"/>
    <property type="match status" value="1"/>
</dbReference>
<dbReference type="InterPro" id="IPR010987">
    <property type="entry name" value="Glutathione-S-Trfase_C-like"/>
</dbReference>
<keyword evidence="12" id="KW-0067">ATP-binding</keyword>
<evidence type="ECO:0000256" key="10">
    <source>
        <dbReference type="ARBA" id="ARBA00022801"/>
    </source>
</evidence>
<dbReference type="SFLD" id="SFLDG00363">
    <property type="entry name" value="AMPS_(cytGST):_Alpha-__Mu-__Pi"/>
    <property type="match status" value="1"/>
</dbReference>
<keyword evidence="10" id="KW-0378">Hydrolase</keyword>
<dbReference type="EC" id="5.6.2.3" evidence="18"/>
<evidence type="ECO:0000256" key="14">
    <source>
        <dbReference type="ARBA" id="ARBA00023014"/>
    </source>
</evidence>
<dbReference type="InterPro" id="IPR004046">
    <property type="entry name" value="GST_C"/>
</dbReference>
<evidence type="ECO:0000256" key="20">
    <source>
        <dbReference type="ARBA" id="ARBA00082714"/>
    </source>
</evidence>
<dbReference type="Gene3D" id="1.20.1050.10">
    <property type="match status" value="1"/>
</dbReference>
<evidence type="ECO:0000256" key="3">
    <source>
        <dbReference type="ARBA" id="ARBA00007409"/>
    </source>
</evidence>
<dbReference type="GO" id="GO:0005634">
    <property type="term" value="C:nucleus"/>
    <property type="evidence" value="ECO:0007669"/>
    <property type="project" value="UniProtKB-SubCell"/>
</dbReference>
<dbReference type="SUPFAM" id="SSF52833">
    <property type="entry name" value="Thioredoxin-like"/>
    <property type="match status" value="1"/>
</dbReference>
<comment type="similarity">
    <text evidence="3">Belongs to the GST superfamily.</text>
</comment>
<feature type="compositionally biased region" description="Basic and acidic residues" evidence="21">
    <location>
        <begin position="1456"/>
        <end position="1465"/>
    </location>
</feature>
<keyword evidence="17" id="KW-0539">Nucleus</keyword>
<dbReference type="GO" id="GO:0005212">
    <property type="term" value="F:structural constituent of eye lens"/>
    <property type="evidence" value="ECO:0007669"/>
    <property type="project" value="UniProtKB-KW"/>
</dbReference>
<evidence type="ECO:0000256" key="9">
    <source>
        <dbReference type="ARBA" id="ARBA00022763"/>
    </source>
</evidence>
<evidence type="ECO:0000256" key="16">
    <source>
        <dbReference type="ARBA" id="ARBA00023235"/>
    </source>
</evidence>
<keyword evidence="14" id="KW-0411">Iron-sulfur</keyword>
<dbReference type="InterPro" id="IPR027417">
    <property type="entry name" value="P-loop_NTPase"/>
</dbReference>
<keyword evidence="15" id="KW-0234">DNA repair</keyword>
<dbReference type="InterPro" id="IPR004045">
    <property type="entry name" value="Glutathione_S-Trfase_N"/>
</dbReference>
<comment type="subcellular location">
    <subcellularLocation>
        <location evidence="2">Nucleus</location>
    </subcellularLocation>
</comment>
<dbReference type="InterPro" id="IPR010614">
    <property type="entry name" value="RAD3-like_helicase_DEAD"/>
</dbReference>
<dbReference type="PANTHER" id="PTHR11472:SF47">
    <property type="entry name" value="FANCONI ANEMIA GROUP J PROTEIN"/>
    <property type="match status" value="1"/>
</dbReference>
<accession>A0A8S4Q5H8</accession>
<dbReference type="CDD" id="cd03192">
    <property type="entry name" value="GST_C_Sigma_like"/>
    <property type="match status" value="1"/>
</dbReference>
<evidence type="ECO:0000256" key="18">
    <source>
        <dbReference type="ARBA" id="ARBA00044969"/>
    </source>
</evidence>
<dbReference type="InterPro" id="IPR014013">
    <property type="entry name" value="Helic_SF1/SF2_ATP-bd_DinG/Rad3"/>
</dbReference>
<dbReference type="InterPro" id="IPR045028">
    <property type="entry name" value="DinG/Rad3-like"/>
</dbReference>
<dbReference type="InterPro" id="IPR036282">
    <property type="entry name" value="Glutathione-S-Trfase_C_sf"/>
</dbReference>
<keyword evidence="13" id="KW-0408">Iron</keyword>
<dbReference type="PROSITE" id="PS50404">
    <property type="entry name" value="GST_NTER"/>
    <property type="match status" value="1"/>
</dbReference>
<dbReference type="OrthoDB" id="19182at2759"/>
<dbReference type="SFLD" id="SFLDG01205">
    <property type="entry name" value="AMPS.1"/>
    <property type="match status" value="1"/>
</dbReference>
<dbReference type="EMBL" id="CAIIXF020000012">
    <property type="protein sequence ID" value="CAH1801196.1"/>
    <property type="molecule type" value="Genomic_DNA"/>
</dbReference>
<evidence type="ECO:0000256" key="4">
    <source>
        <dbReference type="ARBA" id="ARBA00008792"/>
    </source>
</evidence>
<dbReference type="SMART" id="SM00488">
    <property type="entry name" value="DEXDc2"/>
    <property type="match status" value="1"/>
</dbReference>
<dbReference type="GO" id="GO:0046872">
    <property type="term" value="F:metal ion binding"/>
    <property type="evidence" value="ECO:0007669"/>
    <property type="project" value="UniProtKB-KW"/>
</dbReference>
<feature type="region of interest" description="Disordered" evidence="21">
    <location>
        <begin position="1443"/>
        <end position="1473"/>
    </location>
</feature>
<evidence type="ECO:0000259" key="23">
    <source>
        <dbReference type="PROSITE" id="PS50405"/>
    </source>
</evidence>
<feature type="compositionally biased region" description="Basic and acidic residues" evidence="21">
    <location>
        <begin position="1269"/>
        <end position="1278"/>
    </location>
</feature>
<proteinExistence type="inferred from homology"/>
<dbReference type="InterPro" id="IPR006554">
    <property type="entry name" value="Helicase-like_DEXD_c2"/>
</dbReference>
<dbReference type="GO" id="GO:0003677">
    <property type="term" value="F:DNA binding"/>
    <property type="evidence" value="ECO:0007669"/>
    <property type="project" value="InterPro"/>
</dbReference>
<dbReference type="Pfam" id="PF06733">
    <property type="entry name" value="DEAD_2"/>
    <property type="match status" value="1"/>
</dbReference>
<dbReference type="PANTHER" id="PTHR11472">
    <property type="entry name" value="DNA REPAIR DEAD HELICASE RAD3/XP-D SUBFAMILY MEMBER"/>
    <property type="match status" value="1"/>
</dbReference>
<sequence>MPTYKLMYFRGRGNGELLRLLFAQAEVKYEDVRLRREEWEKIKPTSPFGVMPMLQIDDTLVGETGTIARYIARENGLAGNTSVEQALAESVVDSMGDVKKAFGKALYEKDDERKAEFFKQAMETLDRWYGFITKMYTRNSEGKGWLVGDSLTLADIAVFSLIDLLNMKHLADAAPVVDKHPLIVSLRDKDLHGLGVALDWNKRGLDRHPINSHSPETYVISQNKPAMASPATDKEYTIGGVKVKFPHKAYPSQLSMMSMIVKGLAKSQNSLLESPTGSGKSLALLCSALAWVQHEKEKNARHEDTGKADNCNCHCHEEAAPIESATEKSPYFNNETCNTNDDTCDTNQEFSNTRKEPSVDLDFDDFKAPQRFRTPTTGRSHTKIGYEDSPTTPFNKMDSPSTEYFKLGKSSTEAESEGAQGGFINCDCACRQQTKRIRVPKIYFGTRTHKQITQIVRELNKTSYSHNTRMCILSSREQGTCIHPIISEEKNKTEGCHTLLDHTGCSYMDKAKKVGYNTIEGLLLMKGKSPAYDIEDLVDVCKTKSLQACPYFLSRNIMTQVDIVFCPYNYLIDANIRASLSIDLKNDIVILDEAHNIEDSARDAASFTVGKDHLEYLIPDLKRMMNAKVKYFEHDRMQGLICKMKDFMSSQTKNLKMRKYDTQVASWSGVEIIAQLGNLGITRENFQMYKDTHAKICEKEDDFMSGKRGKDPTKEVKLSGFSRKVLEGLFTVLDYIFRHNMKYTEDFRMTIVKTIRFLVQHKNQEANTNDVTLSKKTGKRKMEETFDLNFWCMNPAVAFSDLVDTRSVVLTSGTLSPMDSFQSELGMPFPIKLEAPHVINSDQVWVGSIAQGPKGVNLRATYANTEMYNFQDDLGSLILDVCKTVPYGVLCFFSSYSVLEKFSLRWKMTGLWENLEQHKQVMSEPRASDKVDFDGLLQNFYQIIEETDAGNIDDDRTGALFLAVCRGKVSEGMDFADNNARAVITVGIPFPSIKDSLVELKKQYNNQYCKSRGLLTGNEWYEIQAYRAINQALGRCIRHKQDWGALILVDDRFGNNPQKYIKGLSKWVRSKVKHHNNYRAALDSLKQFTVHRQANPVQDTSVMMSPCLSQVGYPPATQKLHTLCDTPHIRDTHSDTPHKVVDLTKDSPHKPMDAPKSTIGTKDMNTSNLNHGESDALKLQPQVHIVDHENKKYKIKVHQSVSQKNVSLIIDTLRCKYANLVKDTKFKISVFDPKISPGKVLVEVVVSRCDEEEVRLIEQSVSQTSIENDAEKDGHRSPGESANQNLNSMDIKGHINSAKEPLKDSENMLKFVDIPSRKSELKFERDDTIGASGALTPPLFESDNQSTPESQPMSLDYGKINTTENAGSKPNDVNHEVKCRRPIFKVTKHLDEKSEDELNQDGCQTSRKPHQDETIANVNDLNQEETVANGLDEDFCELDELNTRRAKKKRKPTPLKSDKMKRTRSESMGTTDHPAVDQDAAIETGEAITVDARCPKCRTLIATRLQGYKSDVVPSFLQANNQVYYFNEMDKLPRKLKIIESGDLNATWSEDHCVQYVTCASKRCSMLDTPTSLGAVVRVCSSHSAGPVRPNQLWLLQDAIK</sequence>
<evidence type="ECO:0000256" key="21">
    <source>
        <dbReference type="SAM" id="MobiDB-lite"/>
    </source>
</evidence>
<keyword evidence="6" id="KW-0273">Eye lens protein</keyword>
<dbReference type="GO" id="GO:1990918">
    <property type="term" value="P:double-strand break repair involved in meiotic recombination"/>
    <property type="evidence" value="ECO:0007669"/>
    <property type="project" value="TreeGrafter"/>
</dbReference>
<evidence type="ECO:0000259" key="22">
    <source>
        <dbReference type="PROSITE" id="PS50404"/>
    </source>
</evidence>
<keyword evidence="9" id="KW-0227">DNA damage</keyword>
<comment type="similarity">
    <text evidence="4">Belongs to the DEAD box helicase family. DEAH subfamily.</text>
</comment>
<evidence type="ECO:0000256" key="7">
    <source>
        <dbReference type="ARBA" id="ARBA00022723"/>
    </source>
</evidence>
<evidence type="ECO:0000256" key="8">
    <source>
        <dbReference type="ARBA" id="ARBA00022741"/>
    </source>
</evidence>
<keyword evidence="8" id="KW-0547">Nucleotide-binding</keyword>
<feature type="domain" description="Helicase ATP-binding" evidence="24">
    <location>
        <begin position="239"/>
        <end position="654"/>
    </location>
</feature>
<dbReference type="GO" id="GO:0005524">
    <property type="term" value="F:ATP binding"/>
    <property type="evidence" value="ECO:0007669"/>
    <property type="project" value="UniProtKB-KW"/>
</dbReference>
<dbReference type="InterPro" id="IPR006555">
    <property type="entry name" value="ATP-dep_Helicase_C"/>
</dbReference>
<dbReference type="FunFam" id="3.40.50.300:FF:000731">
    <property type="entry name" value="Fanconi anemia group J protein homolog"/>
    <property type="match status" value="1"/>
</dbReference>
<evidence type="ECO:0000256" key="13">
    <source>
        <dbReference type="ARBA" id="ARBA00023004"/>
    </source>
</evidence>
<feature type="domain" description="GST N-terminal" evidence="22">
    <location>
        <begin position="2"/>
        <end position="79"/>
    </location>
</feature>
<dbReference type="InterPro" id="IPR040079">
    <property type="entry name" value="Glutathione_S-Trfase"/>
</dbReference>
<keyword evidence="16" id="KW-0413">Isomerase</keyword>
<dbReference type="GO" id="GO:0006289">
    <property type="term" value="P:nucleotide-excision repair"/>
    <property type="evidence" value="ECO:0007669"/>
    <property type="project" value="TreeGrafter"/>
</dbReference>
<keyword evidence="5" id="KW-0004">4Fe-4S</keyword>
<evidence type="ECO:0000256" key="19">
    <source>
        <dbReference type="ARBA" id="ARBA00048954"/>
    </source>
</evidence>
<evidence type="ECO:0000256" key="2">
    <source>
        <dbReference type="ARBA" id="ARBA00004123"/>
    </source>
</evidence>
<reference evidence="25" key="1">
    <citation type="submission" date="2022-03" db="EMBL/GenBank/DDBJ databases">
        <authorList>
            <person name="Martin C."/>
        </authorList>
    </citation>
    <scope>NUCLEOTIDE SEQUENCE</scope>
</reference>
<feature type="region of interest" description="Disordered" evidence="21">
    <location>
        <begin position="1391"/>
        <end position="1410"/>
    </location>
</feature>
<feature type="region of interest" description="Disordered" evidence="21">
    <location>
        <begin position="1130"/>
        <end position="1164"/>
    </location>
</feature>
<dbReference type="SMART" id="SM00491">
    <property type="entry name" value="HELICc2"/>
    <property type="match status" value="1"/>
</dbReference>
<evidence type="ECO:0000256" key="15">
    <source>
        <dbReference type="ARBA" id="ARBA00023204"/>
    </source>
</evidence>
<evidence type="ECO:0000313" key="25">
    <source>
        <dbReference type="EMBL" id="CAH1801196.1"/>
    </source>
</evidence>
<evidence type="ECO:0000259" key="24">
    <source>
        <dbReference type="PROSITE" id="PS51193"/>
    </source>
</evidence>
<dbReference type="GO" id="GO:0043139">
    <property type="term" value="F:5'-3' DNA helicase activity"/>
    <property type="evidence" value="ECO:0007669"/>
    <property type="project" value="UniProtKB-EC"/>
</dbReference>
<dbReference type="GO" id="GO:0016818">
    <property type="term" value="F:hydrolase activity, acting on acid anhydrides, in phosphorus-containing anhydrides"/>
    <property type="evidence" value="ECO:0007669"/>
    <property type="project" value="InterPro"/>
</dbReference>
<dbReference type="SUPFAM" id="SSF47616">
    <property type="entry name" value="GST C-terminal domain-like"/>
    <property type="match status" value="1"/>
</dbReference>
<dbReference type="Gene3D" id="3.40.50.300">
    <property type="entry name" value="P-loop containing nucleotide triphosphate hydrolases"/>
    <property type="match status" value="3"/>
</dbReference>
<feature type="region of interest" description="Disordered" evidence="21">
    <location>
        <begin position="1330"/>
        <end position="1352"/>
    </location>
</feature>
<organism evidence="25 26">
    <name type="scientific">Owenia fusiformis</name>
    <name type="common">Polychaete worm</name>
    <dbReference type="NCBI Taxonomy" id="6347"/>
    <lineage>
        <taxon>Eukaryota</taxon>
        <taxon>Metazoa</taxon>
        <taxon>Spiralia</taxon>
        <taxon>Lophotrochozoa</taxon>
        <taxon>Annelida</taxon>
        <taxon>Polychaeta</taxon>
        <taxon>Sedentaria</taxon>
        <taxon>Canalipalpata</taxon>
        <taxon>Sabellida</taxon>
        <taxon>Oweniida</taxon>
        <taxon>Oweniidae</taxon>
        <taxon>Owenia</taxon>
    </lineage>
</organism>
<feature type="compositionally biased region" description="Polar residues" evidence="21">
    <location>
        <begin position="1342"/>
        <end position="1352"/>
    </location>
</feature>
<dbReference type="Proteomes" id="UP000749559">
    <property type="component" value="Unassembled WGS sequence"/>
</dbReference>
<comment type="caution">
    <text evidence="25">The sequence shown here is derived from an EMBL/GenBank/DDBJ whole genome shotgun (WGS) entry which is preliminary data.</text>
</comment>
<dbReference type="InterPro" id="IPR013020">
    <property type="entry name" value="Rad3/Chl1-like"/>
</dbReference>
<evidence type="ECO:0000256" key="5">
    <source>
        <dbReference type="ARBA" id="ARBA00022485"/>
    </source>
</evidence>
<dbReference type="CDD" id="cd03039">
    <property type="entry name" value="GST_N_Sigma_like"/>
    <property type="match status" value="1"/>
</dbReference>
<dbReference type="SUPFAM" id="SSF52540">
    <property type="entry name" value="P-loop containing nucleoside triphosphate hydrolases"/>
    <property type="match status" value="2"/>
</dbReference>
<evidence type="ECO:0000256" key="1">
    <source>
        <dbReference type="ARBA" id="ARBA00001966"/>
    </source>
</evidence>
<dbReference type="Gene3D" id="3.40.30.10">
    <property type="entry name" value="Glutaredoxin"/>
    <property type="match status" value="1"/>
</dbReference>
<dbReference type="Pfam" id="PF13307">
    <property type="entry name" value="Helicase_C_2"/>
    <property type="match status" value="1"/>
</dbReference>
<feature type="compositionally biased region" description="Basic and acidic residues" evidence="21">
    <location>
        <begin position="1130"/>
        <end position="1153"/>
    </location>
</feature>
<evidence type="ECO:0000256" key="11">
    <source>
        <dbReference type="ARBA" id="ARBA00022806"/>
    </source>
</evidence>
<dbReference type="FunFam" id="3.40.30.10:FF:000258">
    <property type="entry name" value="Glutathione S-transferase"/>
    <property type="match status" value="1"/>
</dbReference>
<dbReference type="CDD" id="cd18788">
    <property type="entry name" value="SF2_C_XPD"/>
    <property type="match status" value="1"/>
</dbReference>
<dbReference type="GO" id="GO:0051539">
    <property type="term" value="F:4 iron, 4 sulfur cluster binding"/>
    <property type="evidence" value="ECO:0007669"/>
    <property type="project" value="UniProtKB-KW"/>
</dbReference>